<dbReference type="SUPFAM" id="SSF48008">
    <property type="entry name" value="GntR ligand-binding domain-like"/>
    <property type="match status" value="1"/>
</dbReference>
<dbReference type="PANTHER" id="PTHR43537">
    <property type="entry name" value="TRANSCRIPTIONAL REGULATOR, GNTR FAMILY"/>
    <property type="match status" value="1"/>
</dbReference>
<proteinExistence type="predicted"/>
<keyword evidence="1" id="KW-0805">Transcription regulation</keyword>
<evidence type="ECO:0000313" key="5">
    <source>
        <dbReference type="EMBL" id="MCQ4815135.1"/>
    </source>
</evidence>
<dbReference type="Pfam" id="PF00392">
    <property type="entry name" value="GntR"/>
    <property type="match status" value="1"/>
</dbReference>
<dbReference type="RefSeq" id="WP_256182138.1">
    <property type="nucleotide sequence ID" value="NZ_DBEWVB010000128.1"/>
</dbReference>
<dbReference type="InterPro" id="IPR036390">
    <property type="entry name" value="WH_DNA-bd_sf"/>
</dbReference>
<accession>A0AAW5K2W4</accession>
<evidence type="ECO:0000256" key="1">
    <source>
        <dbReference type="ARBA" id="ARBA00023015"/>
    </source>
</evidence>
<keyword evidence="3" id="KW-0804">Transcription</keyword>
<evidence type="ECO:0000256" key="3">
    <source>
        <dbReference type="ARBA" id="ARBA00023163"/>
    </source>
</evidence>
<evidence type="ECO:0000313" key="6">
    <source>
        <dbReference type="Proteomes" id="UP001205919"/>
    </source>
</evidence>
<dbReference type="Proteomes" id="UP001205919">
    <property type="component" value="Unassembled WGS sequence"/>
</dbReference>
<dbReference type="InterPro" id="IPR011711">
    <property type="entry name" value="GntR_C"/>
</dbReference>
<dbReference type="GO" id="GO:0003677">
    <property type="term" value="F:DNA binding"/>
    <property type="evidence" value="ECO:0007669"/>
    <property type="project" value="UniProtKB-KW"/>
</dbReference>
<name>A0AAW5K2W4_9BACT</name>
<dbReference type="InterPro" id="IPR000524">
    <property type="entry name" value="Tscrpt_reg_HTH_GntR"/>
</dbReference>
<feature type="domain" description="HTH gntR-type" evidence="4">
    <location>
        <begin position="11"/>
        <end position="79"/>
    </location>
</feature>
<evidence type="ECO:0000259" key="4">
    <source>
        <dbReference type="PROSITE" id="PS50949"/>
    </source>
</evidence>
<keyword evidence="6" id="KW-1185">Reference proteome</keyword>
<evidence type="ECO:0000256" key="2">
    <source>
        <dbReference type="ARBA" id="ARBA00023125"/>
    </source>
</evidence>
<dbReference type="Pfam" id="PF07729">
    <property type="entry name" value="FCD"/>
    <property type="match status" value="1"/>
</dbReference>
<dbReference type="SMART" id="SM00345">
    <property type="entry name" value="HTH_GNTR"/>
    <property type="match status" value="1"/>
</dbReference>
<dbReference type="PANTHER" id="PTHR43537:SF5">
    <property type="entry name" value="UXU OPERON TRANSCRIPTIONAL REGULATOR"/>
    <property type="match status" value="1"/>
</dbReference>
<dbReference type="Gene3D" id="1.20.120.530">
    <property type="entry name" value="GntR ligand-binding domain-like"/>
    <property type="match status" value="1"/>
</dbReference>
<protein>
    <submittedName>
        <fullName evidence="5">FadR family transcriptional regulator</fullName>
    </submittedName>
</protein>
<dbReference type="AlphaFoldDB" id="A0AAW5K2W4"/>
<comment type="caution">
    <text evidence="5">The sequence shown here is derived from an EMBL/GenBank/DDBJ whole genome shotgun (WGS) entry which is preliminary data.</text>
</comment>
<sequence length="256" mass="29334">MKIGIPFEKKESKKKIVQDKLRELVSSGPFNEGDKLPSERELAQMLNVSRNVLREAVISMVAEGSLEVRERQGTFIKSLDSFGMHDSLKSLQMLPADFVSYQLEVRLIIEVPAAKIAAMRRTDNDIRKLRECYESFIACPYVTPEEQAQNGKWEALLHHLVTESAHNPILSRLNESINSLVERNNILVHPDMLMEKGWIELIKSRHAAIIRAIEEKNPEEAGETLKTHLLETAEVMRRTHPELITDIPSPYWKMNN</sequence>
<dbReference type="EMBL" id="JANFYT010000028">
    <property type="protein sequence ID" value="MCQ4815135.1"/>
    <property type="molecule type" value="Genomic_DNA"/>
</dbReference>
<organism evidence="5 6">
    <name type="scientific">Cloacibacillus evryensis</name>
    <dbReference type="NCBI Taxonomy" id="508460"/>
    <lineage>
        <taxon>Bacteria</taxon>
        <taxon>Thermotogati</taxon>
        <taxon>Synergistota</taxon>
        <taxon>Synergistia</taxon>
        <taxon>Synergistales</taxon>
        <taxon>Synergistaceae</taxon>
        <taxon>Cloacibacillus</taxon>
    </lineage>
</organism>
<dbReference type="SMART" id="SM00895">
    <property type="entry name" value="FCD"/>
    <property type="match status" value="1"/>
</dbReference>
<dbReference type="InterPro" id="IPR036388">
    <property type="entry name" value="WH-like_DNA-bd_sf"/>
</dbReference>
<gene>
    <name evidence="5" type="ORF">NE630_11905</name>
</gene>
<dbReference type="InterPro" id="IPR008920">
    <property type="entry name" value="TF_FadR/GntR_C"/>
</dbReference>
<dbReference type="CDD" id="cd07377">
    <property type="entry name" value="WHTH_GntR"/>
    <property type="match status" value="1"/>
</dbReference>
<keyword evidence="2" id="KW-0238">DNA-binding</keyword>
<dbReference type="SUPFAM" id="SSF46785">
    <property type="entry name" value="Winged helix' DNA-binding domain"/>
    <property type="match status" value="1"/>
</dbReference>
<dbReference type="PROSITE" id="PS50949">
    <property type="entry name" value="HTH_GNTR"/>
    <property type="match status" value="1"/>
</dbReference>
<dbReference type="GO" id="GO:0003700">
    <property type="term" value="F:DNA-binding transcription factor activity"/>
    <property type="evidence" value="ECO:0007669"/>
    <property type="project" value="InterPro"/>
</dbReference>
<dbReference type="Gene3D" id="1.10.10.10">
    <property type="entry name" value="Winged helix-like DNA-binding domain superfamily/Winged helix DNA-binding domain"/>
    <property type="match status" value="1"/>
</dbReference>
<reference evidence="5 6" key="1">
    <citation type="submission" date="2022-06" db="EMBL/GenBank/DDBJ databases">
        <title>Isolation of gut microbiota from human fecal samples.</title>
        <authorList>
            <person name="Pamer E.G."/>
            <person name="Barat B."/>
            <person name="Waligurski E."/>
            <person name="Medina S."/>
            <person name="Paddock L."/>
            <person name="Mostad J."/>
        </authorList>
    </citation>
    <scope>NUCLEOTIDE SEQUENCE [LARGE SCALE GENOMIC DNA]</scope>
    <source>
        <strain evidence="5 6">DFI.9.90</strain>
    </source>
</reference>
<dbReference type="PRINTS" id="PR00035">
    <property type="entry name" value="HTHGNTR"/>
</dbReference>